<feature type="compositionally biased region" description="Basic and acidic residues" evidence="1">
    <location>
        <begin position="240"/>
        <end position="249"/>
    </location>
</feature>
<proteinExistence type="predicted"/>
<dbReference type="RefSeq" id="WP_197526114.1">
    <property type="nucleotide sequence ID" value="NZ_SJPR01000001.1"/>
</dbReference>
<dbReference type="PANTHER" id="PTHR34547">
    <property type="entry name" value="YACP-LIKE NYN DOMAIN PROTEIN"/>
    <property type="match status" value="1"/>
</dbReference>
<dbReference type="Pfam" id="PF05991">
    <property type="entry name" value="NYN_YacP"/>
    <property type="match status" value="1"/>
</dbReference>
<evidence type="ECO:0000256" key="1">
    <source>
        <dbReference type="SAM" id="MobiDB-lite"/>
    </source>
</evidence>
<dbReference type="PANTHER" id="PTHR34547:SF1">
    <property type="entry name" value="YACP-LIKE NYN DOMAIN PROTEIN"/>
    <property type="match status" value="1"/>
</dbReference>
<dbReference type="AlphaFoldDB" id="A0A5C6AJ71"/>
<evidence type="ECO:0000313" key="3">
    <source>
        <dbReference type="Proteomes" id="UP000317421"/>
    </source>
</evidence>
<accession>A0A5C6AJ71</accession>
<feature type="region of interest" description="Disordered" evidence="1">
    <location>
        <begin position="133"/>
        <end position="153"/>
    </location>
</feature>
<dbReference type="Proteomes" id="UP000317421">
    <property type="component" value="Unassembled WGS sequence"/>
</dbReference>
<protein>
    <submittedName>
        <fullName evidence="2">YacP-like NYN domain protein</fullName>
    </submittedName>
</protein>
<comment type="caution">
    <text evidence="2">The sequence shown here is derived from an EMBL/GenBank/DDBJ whole genome shotgun (WGS) entry which is preliminary data.</text>
</comment>
<keyword evidence="3" id="KW-1185">Reference proteome</keyword>
<organism evidence="2 3">
    <name type="scientific">Botrimarina colliarenosi</name>
    <dbReference type="NCBI Taxonomy" id="2528001"/>
    <lineage>
        <taxon>Bacteria</taxon>
        <taxon>Pseudomonadati</taxon>
        <taxon>Planctomycetota</taxon>
        <taxon>Planctomycetia</taxon>
        <taxon>Pirellulales</taxon>
        <taxon>Lacipirellulaceae</taxon>
        <taxon>Botrimarina</taxon>
    </lineage>
</organism>
<name>A0A5C6AJ71_9BACT</name>
<evidence type="ECO:0000313" key="2">
    <source>
        <dbReference type="EMBL" id="TWT99215.1"/>
    </source>
</evidence>
<gene>
    <name evidence="2" type="ORF">Pla108_01500</name>
</gene>
<feature type="compositionally biased region" description="Basic residues" evidence="1">
    <location>
        <begin position="198"/>
        <end position="207"/>
    </location>
</feature>
<reference evidence="2 3" key="1">
    <citation type="submission" date="2019-02" db="EMBL/GenBank/DDBJ databases">
        <title>Deep-cultivation of Planctomycetes and their phenomic and genomic characterization uncovers novel biology.</title>
        <authorList>
            <person name="Wiegand S."/>
            <person name="Jogler M."/>
            <person name="Boedeker C."/>
            <person name="Pinto D."/>
            <person name="Vollmers J."/>
            <person name="Rivas-Marin E."/>
            <person name="Kohn T."/>
            <person name="Peeters S.H."/>
            <person name="Heuer A."/>
            <person name="Rast P."/>
            <person name="Oberbeckmann S."/>
            <person name="Bunk B."/>
            <person name="Jeske O."/>
            <person name="Meyerdierks A."/>
            <person name="Storesund J.E."/>
            <person name="Kallscheuer N."/>
            <person name="Luecker S."/>
            <person name="Lage O.M."/>
            <person name="Pohl T."/>
            <person name="Merkel B.J."/>
            <person name="Hornburger P."/>
            <person name="Mueller R.-W."/>
            <person name="Bruemmer F."/>
            <person name="Labrenz M."/>
            <person name="Spormann A.M."/>
            <person name="Op Den Camp H."/>
            <person name="Overmann J."/>
            <person name="Amann R."/>
            <person name="Jetten M.S.M."/>
            <person name="Mascher T."/>
            <person name="Medema M.H."/>
            <person name="Devos D.P."/>
            <person name="Kaster A.-K."/>
            <person name="Ovreas L."/>
            <person name="Rohde M."/>
            <person name="Galperin M.Y."/>
            <person name="Jogler C."/>
        </authorList>
    </citation>
    <scope>NUCLEOTIDE SEQUENCE [LARGE SCALE GENOMIC DNA]</scope>
    <source>
        <strain evidence="2 3">Pla108</strain>
    </source>
</reference>
<dbReference type="EMBL" id="SJPR01000001">
    <property type="protein sequence ID" value="TWT99215.1"/>
    <property type="molecule type" value="Genomic_DNA"/>
</dbReference>
<sequence>MRLLIDGYNLLHATDLFGAGELAGTLRGSREALIAFLADRLTPTERLATVVVFDANDAPPGLPDRFDQDGIDLRFARDYSDADAMIEAILEGFHRAKHLTVVSGDRRVQRAARSSGARWVDSDAWFAELCRRPRGPETDSRKPTEPVGSSADWVAEFSDPAALAEIERQAAEAAPPKPLPARQPPSTAAAKEPDGRPKSGKTRRRRPPLGESTDKPRGDFGAGVFDPFPPGYADDLLDPSDERKTEREG</sequence>
<dbReference type="InterPro" id="IPR010298">
    <property type="entry name" value="YacP-like"/>
</dbReference>
<feature type="region of interest" description="Disordered" evidence="1">
    <location>
        <begin position="167"/>
        <end position="249"/>
    </location>
</feature>
<feature type="compositionally biased region" description="Basic and acidic residues" evidence="1">
    <location>
        <begin position="133"/>
        <end position="144"/>
    </location>
</feature>